<evidence type="ECO:0000313" key="1">
    <source>
        <dbReference type="EMBL" id="OZI56846.1"/>
    </source>
</evidence>
<organism evidence="1 2">
    <name type="scientific">Bordetella genomosp. 4</name>
    <dbReference type="NCBI Taxonomy" id="463044"/>
    <lineage>
        <taxon>Bacteria</taxon>
        <taxon>Pseudomonadati</taxon>
        <taxon>Pseudomonadota</taxon>
        <taxon>Betaproteobacteria</taxon>
        <taxon>Burkholderiales</taxon>
        <taxon>Alcaligenaceae</taxon>
        <taxon>Bordetella</taxon>
    </lineage>
</organism>
<dbReference type="SUPFAM" id="SSF56112">
    <property type="entry name" value="Protein kinase-like (PK-like)"/>
    <property type="match status" value="1"/>
</dbReference>
<evidence type="ECO:0008006" key="3">
    <source>
        <dbReference type="Google" id="ProtNLM"/>
    </source>
</evidence>
<dbReference type="InterPro" id="IPR011009">
    <property type="entry name" value="Kinase-like_dom_sf"/>
</dbReference>
<proteinExistence type="predicted"/>
<gene>
    <name evidence="1" type="ORF">CAL20_15765</name>
</gene>
<dbReference type="AlphaFoldDB" id="A0A261U4G8"/>
<evidence type="ECO:0000313" key="2">
    <source>
        <dbReference type="Proteomes" id="UP000216885"/>
    </source>
</evidence>
<accession>A0A261U4G8</accession>
<reference evidence="1 2" key="1">
    <citation type="submission" date="2017-05" db="EMBL/GenBank/DDBJ databases">
        <title>Complete and WGS of Bordetella genogroups.</title>
        <authorList>
            <person name="Spilker T."/>
            <person name="LiPuma J."/>
        </authorList>
    </citation>
    <scope>NUCLEOTIDE SEQUENCE [LARGE SCALE GENOMIC DNA]</scope>
    <source>
        <strain evidence="1 2">AU9919</strain>
    </source>
</reference>
<comment type="caution">
    <text evidence="1">The sequence shown here is derived from an EMBL/GenBank/DDBJ whole genome shotgun (WGS) entry which is preliminary data.</text>
</comment>
<dbReference type="OrthoDB" id="5781459at2"/>
<dbReference type="RefSeq" id="WP_094822011.1">
    <property type="nucleotide sequence ID" value="NZ_NEVO01000008.1"/>
</dbReference>
<keyword evidence="2" id="KW-1185">Reference proteome</keyword>
<dbReference type="Proteomes" id="UP000216885">
    <property type="component" value="Unassembled WGS sequence"/>
</dbReference>
<name>A0A261U4G8_9BORD</name>
<sequence length="279" mass="30748">MPNHPATSPHHQAPAGLQAWLDSVDAAREPSVREIEIDGVACVVKRRRANVMQGLSYGLRYLRALGLAVGCKVFLGEFPRPSVLLRNGLAYEAERLRQLSAAGCRVPDVWMEAPGLLVLEHVGEDFANLIRHASPEQRLQWVRELAVDLAQFHAQGHCHGGAQIRNVTLRDGLLWRIDFEENTGAALSLPLAQAYDLYQLLSSLLGLRKLDDADPVGLGKVMLAAYFETYPAPEVRARLKRLARVICGSAAVLRPVAGRLPGRDIRGFFQVADTLRTLL</sequence>
<protein>
    <recommendedName>
        <fullName evidence="3">Serine/threonine protein kinase</fullName>
    </recommendedName>
</protein>
<dbReference type="EMBL" id="NEVQ01000013">
    <property type="protein sequence ID" value="OZI56846.1"/>
    <property type="molecule type" value="Genomic_DNA"/>
</dbReference>